<keyword evidence="12" id="KW-1185">Reference proteome</keyword>
<dbReference type="Ensembl" id="ENSKMAT00000005680.1">
    <property type="protein sequence ID" value="ENSKMAP00000005581.1"/>
    <property type="gene ID" value="ENSKMAG00000004232.1"/>
</dbReference>
<keyword evidence="6 10" id="KW-0256">Endoplasmic reticulum</keyword>
<keyword evidence="5 10" id="KW-0812">Transmembrane</keyword>
<dbReference type="KEGG" id="kmr:108243422"/>
<evidence type="ECO:0000256" key="6">
    <source>
        <dbReference type="ARBA" id="ARBA00022824"/>
    </source>
</evidence>
<dbReference type="OMA" id="ALSKYMW"/>
<accession>A0A3Q2ZPL7</accession>
<feature type="transmembrane region" description="Helical" evidence="10">
    <location>
        <begin position="217"/>
        <end position="236"/>
    </location>
</feature>
<evidence type="ECO:0000256" key="10">
    <source>
        <dbReference type="RuleBase" id="RU366056"/>
    </source>
</evidence>
<sequence>MYFPLFIVLTSLSTYLCFVKEDDVQDHCDLLKQWLESSTVSVELNKLGFHREVTATVELRPDVLSGVSVLLVSRWPSGVYVDPYQLASLRDQSDWQILLDSAIDLEAPAHKASGFLTYVYTTNIAPTSTLQKVTIPVHGRYHEPSFAGETFTSVYVEPPELLLRSEKCTHLNRLEPHAVVDAPCTASNSSMCSWVKTHHPQEPSAVSFQLPVGDGSAVALVCGGTLLVTVICCVALSKSTLKHRIR</sequence>
<keyword evidence="4 10" id="KW-0337">GPI-anchor biosynthesis</keyword>
<comment type="similarity">
    <text evidence="3 10">Belongs to the PIGX family.</text>
</comment>
<dbReference type="GO" id="GO:0005789">
    <property type="term" value="C:endoplasmic reticulum membrane"/>
    <property type="evidence" value="ECO:0007669"/>
    <property type="project" value="UniProtKB-SubCell"/>
</dbReference>
<dbReference type="AlphaFoldDB" id="A0A3Q2ZPL7"/>
<comment type="pathway">
    <text evidence="2 10">Glycolipid biosynthesis; glycosylphosphatidylinositol-anchor biosynthesis.</text>
</comment>
<evidence type="ECO:0000256" key="3">
    <source>
        <dbReference type="ARBA" id="ARBA00010345"/>
    </source>
</evidence>
<evidence type="ECO:0000256" key="7">
    <source>
        <dbReference type="ARBA" id="ARBA00022989"/>
    </source>
</evidence>
<evidence type="ECO:0000256" key="1">
    <source>
        <dbReference type="ARBA" id="ARBA00004389"/>
    </source>
</evidence>
<reference evidence="11" key="1">
    <citation type="submission" date="2025-08" db="UniProtKB">
        <authorList>
            <consortium name="Ensembl"/>
        </authorList>
    </citation>
    <scope>IDENTIFICATION</scope>
</reference>
<dbReference type="Proteomes" id="UP000264800">
    <property type="component" value="Unplaced"/>
</dbReference>
<dbReference type="GeneTree" id="ENSGT00390000017679"/>
<comment type="subcellular location">
    <subcellularLocation>
        <location evidence="1 10">Endoplasmic reticulum membrane</location>
        <topology evidence="1 10">Single-pass membrane protein</topology>
    </subcellularLocation>
</comment>
<evidence type="ECO:0000256" key="8">
    <source>
        <dbReference type="ARBA" id="ARBA00023136"/>
    </source>
</evidence>
<evidence type="ECO:0000256" key="4">
    <source>
        <dbReference type="ARBA" id="ARBA00022502"/>
    </source>
</evidence>
<protein>
    <recommendedName>
        <fullName evidence="10">Phosphatidylinositol-glycan biosynthesis class X protein</fullName>
    </recommendedName>
</protein>
<organism evidence="11 12">
    <name type="scientific">Kryptolebias marmoratus</name>
    <name type="common">Mangrove killifish</name>
    <name type="synonym">Rivulus marmoratus</name>
    <dbReference type="NCBI Taxonomy" id="37003"/>
    <lineage>
        <taxon>Eukaryota</taxon>
        <taxon>Metazoa</taxon>
        <taxon>Chordata</taxon>
        <taxon>Craniata</taxon>
        <taxon>Vertebrata</taxon>
        <taxon>Euteleostomi</taxon>
        <taxon>Actinopterygii</taxon>
        <taxon>Neopterygii</taxon>
        <taxon>Teleostei</taxon>
        <taxon>Neoteleostei</taxon>
        <taxon>Acanthomorphata</taxon>
        <taxon>Ovalentaria</taxon>
        <taxon>Atherinomorphae</taxon>
        <taxon>Cyprinodontiformes</taxon>
        <taxon>Rivulidae</taxon>
        <taxon>Kryptolebias</taxon>
    </lineage>
</organism>
<dbReference type="PANTHER" id="PTHR28650">
    <property type="entry name" value="PHOSPHATIDYLINOSITOL-GLYCAN BIOSYNTHESIS CLASS X PROTEIN"/>
    <property type="match status" value="1"/>
</dbReference>
<feature type="signal peptide" evidence="10">
    <location>
        <begin position="1"/>
        <end position="21"/>
    </location>
</feature>
<dbReference type="CTD" id="54965"/>
<dbReference type="STRING" id="37003.ENSKMAP00000005581"/>
<dbReference type="RefSeq" id="XP_017284331.1">
    <property type="nucleotide sequence ID" value="XM_017428842.3"/>
</dbReference>
<evidence type="ECO:0000256" key="2">
    <source>
        <dbReference type="ARBA" id="ARBA00004687"/>
    </source>
</evidence>
<keyword evidence="10" id="KW-0732">Signal</keyword>
<dbReference type="UniPathway" id="UPA00196"/>
<keyword evidence="7 10" id="KW-1133">Transmembrane helix</keyword>
<dbReference type="GO" id="GO:0006506">
    <property type="term" value="P:GPI anchor biosynthetic process"/>
    <property type="evidence" value="ECO:0007669"/>
    <property type="project" value="UniProtKB-UniPathway"/>
</dbReference>
<evidence type="ECO:0000313" key="12">
    <source>
        <dbReference type="Proteomes" id="UP000264800"/>
    </source>
</evidence>
<evidence type="ECO:0000313" key="11">
    <source>
        <dbReference type="Ensembl" id="ENSKMAP00000005581.1"/>
    </source>
</evidence>
<keyword evidence="9" id="KW-0325">Glycoprotein</keyword>
<dbReference type="InterPro" id="IPR040039">
    <property type="entry name" value="PIGX"/>
</dbReference>
<dbReference type="PANTHER" id="PTHR28650:SF1">
    <property type="entry name" value="PHOSPHATIDYLINOSITOL-GLYCAN BIOSYNTHESIS CLASS X PROTEIN"/>
    <property type="match status" value="1"/>
</dbReference>
<dbReference type="GeneID" id="108243422"/>
<proteinExistence type="inferred from homology"/>
<dbReference type="InterPro" id="IPR013233">
    <property type="entry name" value="PIG-X/PBN1"/>
</dbReference>
<dbReference type="SMART" id="SM00780">
    <property type="entry name" value="PIG-X"/>
    <property type="match status" value="1"/>
</dbReference>
<reference evidence="11" key="2">
    <citation type="submission" date="2025-09" db="UniProtKB">
        <authorList>
            <consortium name="Ensembl"/>
        </authorList>
    </citation>
    <scope>IDENTIFICATION</scope>
</reference>
<comment type="function">
    <text evidence="10">Stabilizing subunit of the glycosylphosphatidylinositol-mannosyltransferase I complex which catalyzes the transfer of the first mannose, via an alpha-1,4 bond from a dolichol-phosphate-mannose (Dol-P-Man) to the glucosaminyl acyl phosphatidylinositol (GlcN-(acyl)PI) intermediate to generate alpha-D-Man-(1-&gt;4)-alpha-D-GlcN-(1-&gt;6)-(1-radyl,2-acyl-sn-glycero-3-phospho)-2-acyl-inositol and participates in the sixth step of the glycosylphosphatidylinositol-anchor biosynthesis. Probably acts by stabilizing the mannosyltransferase PIGM.</text>
</comment>
<dbReference type="Pfam" id="PF08320">
    <property type="entry name" value="PIG-X"/>
    <property type="match status" value="1"/>
</dbReference>
<evidence type="ECO:0000256" key="9">
    <source>
        <dbReference type="ARBA" id="ARBA00023180"/>
    </source>
</evidence>
<dbReference type="OrthoDB" id="5546453at2759"/>
<feature type="chain" id="PRO_5025085777" description="Phosphatidylinositol-glycan biosynthesis class X protein" evidence="10">
    <location>
        <begin position="22"/>
        <end position="246"/>
    </location>
</feature>
<evidence type="ECO:0000256" key="5">
    <source>
        <dbReference type="ARBA" id="ARBA00022692"/>
    </source>
</evidence>
<name>A0A3Q2ZPL7_KRYMA</name>
<keyword evidence="8 10" id="KW-0472">Membrane</keyword>